<feature type="signal peptide" evidence="1">
    <location>
        <begin position="1"/>
        <end position="21"/>
    </location>
</feature>
<evidence type="ECO:0000256" key="1">
    <source>
        <dbReference type="SAM" id="SignalP"/>
    </source>
</evidence>
<proteinExistence type="predicted"/>
<evidence type="ECO:0000313" key="3">
    <source>
        <dbReference type="Proteomes" id="UP000218334"/>
    </source>
</evidence>
<gene>
    <name evidence="2" type="ORF">ARMSODRAFT_978254</name>
</gene>
<dbReference type="AlphaFoldDB" id="A0A2H3B3G1"/>
<dbReference type="EMBL" id="KZ293445">
    <property type="protein sequence ID" value="PBK65449.1"/>
    <property type="molecule type" value="Genomic_DNA"/>
</dbReference>
<keyword evidence="3" id="KW-1185">Reference proteome</keyword>
<evidence type="ECO:0000313" key="2">
    <source>
        <dbReference type="EMBL" id="PBK65449.1"/>
    </source>
</evidence>
<name>A0A2H3B3G1_9AGAR</name>
<organism evidence="2 3">
    <name type="scientific">Armillaria solidipes</name>
    <dbReference type="NCBI Taxonomy" id="1076256"/>
    <lineage>
        <taxon>Eukaryota</taxon>
        <taxon>Fungi</taxon>
        <taxon>Dikarya</taxon>
        <taxon>Basidiomycota</taxon>
        <taxon>Agaricomycotina</taxon>
        <taxon>Agaricomycetes</taxon>
        <taxon>Agaricomycetidae</taxon>
        <taxon>Agaricales</taxon>
        <taxon>Marasmiineae</taxon>
        <taxon>Physalacriaceae</taxon>
        <taxon>Armillaria</taxon>
    </lineage>
</organism>
<keyword evidence="1" id="KW-0732">Signal</keyword>
<sequence length="121" mass="13758">MYRAWLGLAFRAWAWLSSGLAFNFTSPSPEPKPYQAQAWLRLKPGLVDMFENIVLKRFNTTFDNHIIAIPKPWPEAWGLGFFKSKPEPELCISPVPGPGFSRLAWLGLAFGLEPSPVHRYI</sequence>
<accession>A0A2H3B3G1</accession>
<feature type="chain" id="PRO_5013776402" evidence="1">
    <location>
        <begin position="22"/>
        <end position="121"/>
    </location>
</feature>
<protein>
    <submittedName>
        <fullName evidence="2">Uncharacterized protein</fullName>
    </submittedName>
</protein>
<reference evidence="3" key="1">
    <citation type="journal article" date="2017" name="Nat. Ecol. Evol.">
        <title>Genome expansion and lineage-specific genetic innovations in the forest pathogenic fungi Armillaria.</title>
        <authorList>
            <person name="Sipos G."/>
            <person name="Prasanna A.N."/>
            <person name="Walter M.C."/>
            <person name="O'Connor E."/>
            <person name="Balint B."/>
            <person name="Krizsan K."/>
            <person name="Kiss B."/>
            <person name="Hess J."/>
            <person name="Varga T."/>
            <person name="Slot J."/>
            <person name="Riley R."/>
            <person name="Boka B."/>
            <person name="Rigling D."/>
            <person name="Barry K."/>
            <person name="Lee J."/>
            <person name="Mihaltcheva S."/>
            <person name="LaButti K."/>
            <person name="Lipzen A."/>
            <person name="Waldron R."/>
            <person name="Moloney N.M."/>
            <person name="Sperisen C."/>
            <person name="Kredics L."/>
            <person name="Vagvoelgyi C."/>
            <person name="Patrignani A."/>
            <person name="Fitzpatrick D."/>
            <person name="Nagy I."/>
            <person name="Doyle S."/>
            <person name="Anderson J.B."/>
            <person name="Grigoriev I.V."/>
            <person name="Gueldener U."/>
            <person name="Muensterkoetter M."/>
            <person name="Nagy L.G."/>
        </authorList>
    </citation>
    <scope>NUCLEOTIDE SEQUENCE [LARGE SCALE GENOMIC DNA]</scope>
    <source>
        <strain evidence="3">28-4</strain>
    </source>
</reference>
<dbReference type="Proteomes" id="UP000218334">
    <property type="component" value="Unassembled WGS sequence"/>
</dbReference>